<feature type="compositionally biased region" description="Basic and acidic residues" evidence="1">
    <location>
        <begin position="69"/>
        <end position="84"/>
    </location>
</feature>
<reference evidence="2 3" key="1">
    <citation type="submission" date="2020-07" db="EMBL/GenBank/DDBJ databases">
        <title>Natrinema (YPL30) sp. nov. and Haloterrigena xxxxxx (YPL8) sp. nov., isolated from a salt mine.</title>
        <authorList>
            <person name="Cui H."/>
        </authorList>
    </citation>
    <scope>NUCLEOTIDE SEQUENCE [LARGE SCALE GENOMIC DNA]</scope>
    <source>
        <strain evidence="2 3">YPL13</strain>
    </source>
</reference>
<feature type="compositionally biased region" description="Polar residues" evidence="1">
    <location>
        <begin position="43"/>
        <end position="53"/>
    </location>
</feature>
<feature type="compositionally biased region" description="Low complexity" evidence="1">
    <location>
        <begin position="137"/>
        <end position="152"/>
    </location>
</feature>
<dbReference type="PROSITE" id="PS51257">
    <property type="entry name" value="PROKAR_LIPOPROTEIN"/>
    <property type="match status" value="1"/>
</dbReference>
<name>A0A7D6CP63_9EURY</name>
<dbReference type="KEGG" id="nay:HYG81_02435"/>
<dbReference type="AlphaFoldDB" id="A0A7D6CP63"/>
<gene>
    <name evidence="2" type="ORF">HYG81_02435</name>
</gene>
<accession>A0A7D6CP63</accession>
<dbReference type="RefSeq" id="WP_180841670.1">
    <property type="nucleotide sequence ID" value="NZ_CP059154.1"/>
</dbReference>
<dbReference type="OrthoDB" id="313543at2157"/>
<feature type="region of interest" description="Disordered" evidence="1">
    <location>
        <begin position="137"/>
        <end position="158"/>
    </location>
</feature>
<feature type="region of interest" description="Disordered" evidence="1">
    <location>
        <begin position="26"/>
        <end position="85"/>
    </location>
</feature>
<protein>
    <submittedName>
        <fullName evidence="2">Uncharacterized protein</fullName>
    </submittedName>
</protein>
<evidence type="ECO:0000256" key="1">
    <source>
        <dbReference type="SAM" id="MobiDB-lite"/>
    </source>
</evidence>
<evidence type="ECO:0000313" key="3">
    <source>
        <dbReference type="Proteomes" id="UP000510869"/>
    </source>
</evidence>
<evidence type="ECO:0000313" key="2">
    <source>
        <dbReference type="EMBL" id="QLK26497.1"/>
    </source>
</evidence>
<sequence length="305" mass="32516">MRRRDLLAGTTGAVCGLAGCTGSTFERLQTDRSSTDDDPAGDSSDTTQSNSGDTIEVGDPDEVPFPDAHPPHEFELRNEGKTDRTVSVTITADGDDDNGDDDRDGETGALLERDLELAAGDGLTLVLVEPRSYTVTVTTSSDDGTSESTVTDGVDRDPFDCTRSRTTLTLRDTGTQTESTSTSISCPVPAVADASLEVGERECAAETDDDSATVEFADETVIVDGEITTPTPCHGLSLAETDYDERRDILSITVAVGDQESDTCTDCLGTADYEAQIGLEGRYPGHVEIYHETRDETQRITAAEH</sequence>
<proteinExistence type="predicted"/>
<keyword evidence="3" id="KW-1185">Reference proteome</keyword>
<dbReference type="EMBL" id="CP059154">
    <property type="protein sequence ID" value="QLK26497.1"/>
    <property type="molecule type" value="Genomic_DNA"/>
</dbReference>
<dbReference type="GeneID" id="56142026"/>
<dbReference type="Proteomes" id="UP000510869">
    <property type="component" value="Chromosome"/>
</dbReference>
<organism evidence="2 3">
    <name type="scientific">Natrinema zhouii</name>
    <dbReference type="NCBI Taxonomy" id="1710539"/>
    <lineage>
        <taxon>Archaea</taxon>
        <taxon>Methanobacteriati</taxon>
        <taxon>Methanobacteriota</taxon>
        <taxon>Stenosarchaea group</taxon>
        <taxon>Halobacteria</taxon>
        <taxon>Halobacteriales</taxon>
        <taxon>Natrialbaceae</taxon>
        <taxon>Natrinema</taxon>
    </lineage>
</organism>